<dbReference type="PROSITE" id="PS50192">
    <property type="entry name" value="T_SNARE"/>
    <property type="match status" value="1"/>
</dbReference>
<feature type="region of interest" description="Disordered" evidence="9">
    <location>
        <begin position="1"/>
        <end position="24"/>
    </location>
</feature>
<protein>
    <submittedName>
        <fullName evidence="12">Target SNARE coiled-coil domain</fullName>
    </submittedName>
</protein>
<dbReference type="EMBL" id="CAID01000006">
    <property type="protein sequence ID" value="CEF98185.1"/>
    <property type="molecule type" value="Genomic_DNA"/>
</dbReference>
<dbReference type="InterPro" id="IPR000727">
    <property type="entry name" value="T_SNARE_dom"/>
</dbReference>
<dbReference type="GO" id="GO:0015031">
    <property type="term" value="P:protein transport"/>
    <property type="evidence" value="ECO:0007669"/>
    <property type="project" value="UniProtKB-KW"/>
</dbReference>
<keyword evidence="4" id="KW-0653">Protein transport</keyword>
<reference evidence="12 13" key="2">
    <citation type="journal article" date="2014" name="BMC Genomics">
        <title>An improved genome of the model marine alga Ostreococcus tauri unfolds by assessing Illumina de novo assemblies.</title>
        <authorList>
            <person name="Blanc-Mathieu R."/>
            <person name="Verhelst B."/>
            <person name="Derelle E."/>
            <person name="Rombauts S."/>
            <person name="Bouget F.Y."/>
            <person name="Carre I."/>
            <person name="Chateau A."/>
            <person name="Eyre-Walker A."/>
            <person name="Grimsley N."/>
            <person name="Moreau H."/>
            <person name="Piegu B."/>
            <person name="Rivals E."/>
            <person name="Schackwitz W."/>
            <person name="Van de Peer Y."/>
            <person name="Piganeau G."/>
        </authorList>
    </citation>
    <scope>NUCLEOTIDE SEQUENCE [LARGE SCALE GENOMIC DNA]</scope>
    <source>
        <strain evidence="13">OTTH 0595 / CCAP 157/2 / RCC745</strain>
    </source>
</reference>
<evidence type="ECO:0000256" key="2">
    <source>
        <dbReference type="ARBA" id="ARBA00022448"/>
    </source>
</evidence>
<dbReference type="GO" id="GO:0000139">
    <property type="term" value="C:Golgi membrane"/>
    <property type="evidence" value="ECO:0007669"/>
    <property type="project" value="UniProtKB-SubCell"/>
</dbReference>
<dbReference type="InParanoid" id="A0A090M1S4"/>
<dbReference type="CDD" id="cd15853">
    <property type="entry name" value="SNARE_Bet1"/>
    <property type="match status" value="1"/>
</dbReference>
<evidence type="ECO:0000256" key="1">
    <source>
        <dbReference type="ARBA" id="ARBA00004394"/>
    </source>
</evidence>
<dbReference type="GeneID" id="9835445"/>
<feature type="compositionally biased region" description="Basic and acidic residues" evidence="9">
    <location>
        <begin position="15"/>
        <end position="24"/>
    </location>
</feature>
<name>A0A090M1S4_OSTTA</name>
<dbReference type="Gene3D" id="1.20.5.110">
    <property type="match status" value="1"/>
</dbReference>
<evidence type="ECO:0000259" key="11">
    <source>
        <dbReference type="PROSITE" id="PS50192"/>
    </source>
</evidence>
<accession>A0A090M1S4</accession>
<dbReference type="AlphaFoldDB" id="A0A090M1S4"/>
<dbReference type="InterPro" id="IPR039899">
    <property type="entry name" value="BET1_SNARE"/>
</dbReference>
<evidence type="ECO:0000256" key="6">
    <source>
        <dbReference type="ARBA" id="ARBA00023034"/>
    </source>
</evidence>
<comment type="caution">
    <text evidence="12">The sequence shown here is derived from an EMBL/GenBank/DDBJ whole genome shotgun (WGS) entry which is preliminary data.</text>
</comment>
<proteinExistence type="predicted"/>
<evidence type="ECO:0000256" key="5">
    <source>
        <dbReference type="ARBA" id="ARBA00022989"/>
    </source>
</evidence>
<dbReference type="KEGG" id="ota:OT_ostta06g00030"/>
<evidence type="ECO:0000256" key="4">
    <source>
        <dbReference type="ARBA" id="ARBA00022927"/>
    </source>
</evidence>
<dbReference type="Proteomes" id="UP000009170">
    <property type="component" value="Unassembled WGS sequence"/>
</dbReference>
<sequence length="108" mass="12696">MSYNRNTAGASAGASRDDMERENDRSLEFMSERVSALKNVTIDINEEVSRQHLLLDDTADEFARVRETLRDSARAFQRVIDNARRQGYFWQVVMFVIVSFFILRMMFY</sequence>
<keyword evidence="5 10" id="KW-1133">Transmembrane helix</keyword>
<organism evidence="12 13">
    <name type="scientific">Ostreococcus tauri</name>
    <name type="common">Marine green alga</name>
    <dbReference type="NCBI Taxonomy" id="70448"/>
    <lineage>
        <taxon>Eukaryota</taxon>
        <taxon>Viridiplantae</taxon>
        <taxon>Chlorophyta</taxon>
        <taxon>Mamiellophyceae</taxon>
        <taxon>Mamiellales</taxon>
        <taxon>Bathycoccaceae</taxon>
        <taxon>Ostreococcus</taxon>
    </lineage>
</organism>
<comment type="subcellular location">
    <subcellularLocation>
        <location evidence="8">Endomembrane system</location>
        <topology evidence="8">Single-pass type IV membrane protein</topology>
    </subcellularLocation>
    <subcellularLocation>
        <location evidence="1">Golgi apparatus membrane</location>
    </subcellularLocation>
</comment>
<dbReference type="SUPFAM" id="SSF58038">
    <property type="entry name" value="SNARE fusion complex"/>
    <property type="match status" value="1"/>
</dbReference>
<keyword evidence="3 10" id="KW-0812">Transmembrane</keyword>
<feature type="transmembrane region" description="Helical" evidence="10">
    <location>
        <begin position="88"/>
        <end position="107"/>
    </location>
</feature>
<keyword evidence="13" id="KW-1185">Reference proteome</keyword>
<dbReference type="OrthoDB" id="261831at2759"/>
<evidence type="ECO:0000256" key="3">
    <source>
        <dbReference type="ARBA" id="ARBA00022692"/>
    </source>
</evidence>
<gene>
    <name evidence="12" type="ORF">OT_ostta06g00030</name>
</gene>
<evidence type="ECO:0000313" key="13">
    <source>
        <dbReference type="Proteomes" id="UP000009170"/>
    </source>
</evidence>
<evidence type="ECO:0000256" key="9">
    <source>
        <dbReference type="SAM" id="MobiDB-lite"/>
    </source>
</evidence>
<dbReference type="STRING" id="70448.A0A090M1S4"/>
<reference evidence="13" key="1">
    <citation type="journal article" date="2006" name="Proc. Natl. Acad. Sci. U.S.A.">
        <title>Genome analysis of the smallest free-living eukaryote Ostreococcus tauri unveils many unique features.</title>
        <authorList>
            <person name="Derelle E."/>
            <person name="Ferraz C."/>
            <person name="Rombauts S."/>
            <person name="Rouze P."/>
            <person name="Worden A.Z."/>
            <person name="Robbens S."/>
            <person name="Partensky F."/>
            <person name="Degroeve S."/>
            <person name="Echeynie S."/>
            <person name="Cooke R."/>
            <person name="Saeys Y."/>
            <person name="Wuyts J."/>
            <person name="Jabbari K."/>
            <person name="Bowler C."/>
            <person name="Panaud O."/>
            <person name="Piegu B."/>
            <person name="Ball S.G."/>
            <person name="Ral J.-P."/>
            <person name="Bouget F.-Y."/>
            <person name="Piganeau G."/>
            <person name="De Baets B."/>
            <person name="Picard A."/>
            <person name="Delseny M."/>
            <person name="Demaille J."/>
            <person name="Van de Peer Y."/>
            <person name="Moreau H."/>
        </authorList>
    </citation>
    <scope>NUCLEOTIDE SEQUENCE [LARGE SCALE GENOMIC DNA]</scope>
    <source>
        <strain evidence="13">OTTH 0595 / CCAP 157/2 / RCC745</strain>
    </source>
</reference>
<keyword evidence="2" id="KW-0813">Transport</keyword>
<evidence type="ECO:0000313" key="12">
    <source>
        <dbReference type="EMBL" id="CEF98185.1"/>
    </source>
</evidence>
<evidence type="ECO:0000256" key="7">
    <source>
        <dbReference type="ARBA" id="ARBA00023136"/>
    </source>
</evidence>
<feature type="domain" description="T-SNARE coiled-coil homology" evidence="11">
    <location>
        <begin position="17"/>
        <end position="79"/>
    </location>
</feature>
<dbReference type="PANTHER" id="PTHR12791">
    <property type="entry name" value="GOLGI SNARE BET1-RELATED"/>
    <property type="match status" value="1"/>
</dbReference>
<keyword evidence="6" id="KW-0333">Golgi apparatus</keyword>
<evidence type="ECO:0000256" key="8">
    <source>
        <dbReference type="ARBA" id="ARBA00046280"/>
    </source>
</evidence>
<dbReference type="RefSeq" id="XP_022839126.1">
    <property type="nucleotide sequence ID" value="XM_022983912.1"/>
</dbReference>
<evidence type="ECO:0000256" key="10">
    <source>
        <dbReference type="SAM" id="Phobius"/>
    </source>
</evidence>
<keyword evidence="7 10" id="KW-0472">Membrane</keyword>